<reference evidence="4 5" key="1">
    <citation type="submission" date="2023-07" db="EMBL/GenBank/DDBJ databases">
        <title>Sorghum-associated microbial communities from plants grown in Nebraska, USA.</title>
        <authorList>
            <person name="Schachtman D."/>
        </authorList>
    </citation>
    <scope>NUCLEOTIDE SEQUENCE [LARGE SCALE GENOMIC DNA]</scope>
    <source>
        <strain evidence="4 5">DS2154</strain>
    </source>
</reference>
<dbReference type="Gene3D" id="3.40.50.1820">
    <property type="entry name" value="alpha/beta hydrolase"/>
    <property type="match status" value="1"/>
</dbReference>
<dbReference type="InterPro" id="IPR001375">
    <property type="entry name" value="Peptidase_S9_cat"/>
</dbReference>
<dbReference type="SUPFAM" id="SSF50969">
    <property type="entry name" value="YVTN repeat-like/Quinoprotein amine dehydrogenase"/>
    <property type="match status" value="1"/>
</dbReference>
<keyword evidence="4" id="KW-0645">Protease</keyword>
<evidence type="ECO:0000256" key="2">
    <source>
        <dbReference type="SAM" id="SignalP"/>
    </source>
</evidence>
<feature type="signal peptide" evidence="2">
    <location>
        <begin position="1"/>
        <end position="25"/>
    </location>
</feature>
<evidence type="ECO:0000313" key="4">
    <source>
        <dbReference type="EMBL" id="MDR6530268.1"/>
    </source>
</evidence>
<dbReference type="PANTHER" id="PTHR42776:SF27">
    <property type="entry name" value="DIPEPTIDYL PEPTIDASE FAMILY MEMBER 6"/>
    <property type="match status" value="1"/>
</dbReference>
<dbReference type="InterPro" id="IPR029058">
    <property type="entry name" value="AB_hydrolase_fold"/>
</dbReference>
<feature type="domain" description="Peptidase S9 prolyl oligopeptidase catalytic" evidence="3">
    <location>
        <begin position="604"/>
        <end position="794"/>
    </location>
</feature>
<feature type="chain" id="PRO_5047336311" evidence="2">
    <location>
        <begin position="26"/>
        <end position="808"/>
    </location>
</feature>
<accession>A0ABU1MVP8</accession>
<proteinExistence type="predicted"/>
<keyword evidence="1" id="KW-0378">Hydrolase</keyword>
<evidence type="ECO:0000256" key="1">
    <source>
        <dbReference type="ARBA" id="ARBA00022801"/>
    </source>
</evidence>
<gene>
    <name evidence="4" type="ORF">J2800_001004</name>
</gene>
<dbReference type="PANTHER" id="PTHR42776">
    <property type="entry name" value="SERINE PEPTIDASE S9 FAMILY MEMBER"/>
    <property type="match status" value="1"/>
</dbReference>
<dbReference type="EMBL" id="JAVDRL010000003">
    <property type="protein sequence ID" value="MDR6530268.1"/>
    <property type="molecule type" value="Genomic_DNA"/>
</dbReference>
<name>A0ABU1MVP8_9CAUL</name>
<keyword evidence="5" id="KW-1185">Reference proteome</keyword>
<dbReference type="SUPFAM" id="SSF53474">
    <property type="entry name" value="alpha/beta-Hydrolases"/>
    <property type="match status" value="1"/>
</dbReference>
<sequence>MPVPPTWSGRLAAAWLALAASAAGAQPLTLDRLLKIESLGSSALSPDGRHLVVETERPYDTAARFDFALSAAALGELRVIDLGGDRRPRRLLPADRTAGYLAGPFSPNGRAMIVYRWKGRRWDSGVVDLRTGAVRWLGFGLDRSFYGRSVQWLSDTAFVAIALRPGDAPLHIKLAWQNQARTRALWRRQAEGREASVTVMGAGRARDVQPRRDRSLVLYDLVTGRRRALATGGFLDLEVSGSRRFVAALGEAEPIGLAPTPAVRMGAPGRRRNLTIVDLASGAGFEACARCTTLVRPMAWAAGSDRLLVYQHEAGAPETSGGLFEVDAATQRRTRLDAIVTPVIDYGGEGLASVQADWLGERPIVLARRGADDRLDWFALAGAEIDNLTAALPSAPSEIALVDDAAIVALTGGAAWRIDTAGSARSLPGGAQSIFRPARFGAGTRLAAAPMRGASIWRVTPDGLEDLSGHRAPLAPETTALALWRDRAVVEVRKPEGRAFVGLAGTTSVEPLLTVNPDLGEEQLGQVRTVEARGPDGRMLKHWLLLPPTWRPGQHPPLVVVPYPGSAPQRVPFRLGTTSLTLTPNAALLAAQGYAVLSPALPRDRAKGEPGEGLADQMLAAVDAVVAEGYADPDRLALWGHSFGGYAALMTATQTGRFKAIIAQSGPSDYVARWGAIQTYFWTAPEEGAPNASYMGYGETGQGALLGPPWRETDRYLRNSPLFQADKITTPLMLIYADQEQVPLSEGQAMFNALYRQDKDATLVSLFGEGHLPTSPANIRAIYATVLPWLADRLARPPSAQAAARASQ</sequence>
<organism evidence="4 5">
    <name type="scientific">Caulobacter rhizosphaerae</name>
    <dbReference type="NCBI Taxonomy" id="2010972"/>
    <lineage>
        <taxon>Bacteria</taxon>
        <taxon>Pseudomonadati</taxon>
        <taxon>Pseudomonadota</taxon>
        <taxon>Alphaproteobacteria</taxon>
        <taxon>Caulobacterales</taxon>
        <taxon>Caulobacteraceae</taxon>
        <taxon>Caulobacter</taxon>
    </lineage>
</organism>
<dbReference type="Gene3D" id="2.120.10.30">
    <property type="entry name" value="TolB, C-terminal domain"/>
    <property type="match status" value="1"/>
</dbReference>
<dbReference type="Proteomes" id="UP001262754">
    <property type="component" value="Unassembled WGS sequence"/>
</dbReference>
<evidence type="ECO:0000313" key="5">
    <source>
        <dbReference type="Proteomes" id="UP001262754"/>
    </source>
</evidence>
<dbReference type="Pfam" id="PF00326">
    <property type="entry name" value="Peptidase_S9"/>
    <property type="match status" value="1"/>
</dbReference>
<dbReference type="GO" id="GO:0004177">
    <property type="term" value="F:aminopeptidase activity"/>
    <property type="evidence" value="ECO:0007669"/>
    <property type="project" value="UniProtKB-KW"/>
</dbReference>
<dbReference type="InterPro" id="IPR011044">
    <property type="entry name" value="Quino_amine_DH_bsu"/>
</dbReference>
<dbReference type="InterPro" id="IPR011042">
    <property type="entry name" value="6-blade_b-propeller_TolB-like"/>
</dbReference>
<protein>
    <submittedName>
        <fullName evidence="4">Dipeptidyl aminopeptidase/acylaminoacyl peptidase</fullName>
    </submittedName>
</protein>
<comment type="caution">
    <text evidence="4">The sequence shown here is derived from an EMBL/GenBank/DDBJ whole genome shotgun (WGS) entry which is preliminary data.</text>
</comment>
<keyword evidence="2" id="KW-0732">Signal</keyword>
<dbReference type="RefSeq" id="WP_310029728.1">
    <property type="nucleotide sequence ID" value="NZ_JAVDRL010000003.1"/>
</dbReference>
<evidence type="ECO:0000259" key="3">
    <source>
        <dbReference type="Pfam" id="PF00326"/>
    </source>
</evidence>
<keyword evidence="4" id="KW-0031">Aminopeptidase</keyword>